<dbReference type="SUPFAM" id="SSF55874">
    <property type="entry name" value="ATPase domain of HSP90 chaperone/DNA topoisomerase II/histidine kinase"/>
    <property type="match status" value="1"/>
</dbReference>
<name>A0A841YEG3_9LIST</name>
<protein>
    <submittedName>
        <fullName evidence="1">ATP-binding protein</fullName>
    </submittedName>
</protein>
<keyword evidence="1" id="KW-0547">Nucleotide-binding</keyword>
<gene>
    <name evidence="1" type="ORF">HB844_07030</name>
</gene>
<dbReference type="Gene3D" id="3.30.565.10">
    <property type="entry name" value="Histidine kinase-like ATPase, C-terminal domain"/>
    <property type="match status" value="1"/>
</dbReference>
<proteinExistence type="predicted"/>
<keyword evidence="1" id="KW-0067">ATP-binding</keyword>
<dbReference type="EMBL" id="JAARPY010000006">
    <property type="protein sequence ID" value="MBC1398620.1"/>
    <property type="molecule type" value="Genomic_DNA"/>
</dbReference>
<comment type="caution">
    <text evidence="1">The sequence shown here is derived from an EMBL/GenBank/DDBJ whole genome shotgun (WGS) entry which is preliminary data.</text>
</comment>
<sequence>MVLPPRFNRLTMYDVIKECVDEDLNPISDDVIFDLQYLTFLEPAGQTILSNLIEWLGKRGCKRSITYKKYSSGDPDSYNKRVMQYLRDISFFAGYLAQEIAEPIGPRKNTCPLVLINYTESVNWIRHTFMPWMGSVLGVETSDIDYIQVSLEEIFNNVNDHSDVKTACISAQFYKKKGQLLICVSDFGTGISKTLEKKFPFLDEAERLREATKNGVSSFRNPHNRGFGLGNIIKAITAESLGSVHIHSNHGIIDANSLGIECQRSDTFYPGTFFEFIIDVEQARKMSNPEEEFAW</sequence>
<accession>A0A841YEG3</accession>
<reference evidence="1 2" key="1">
    <citation type="submission" date="2020-03" db="EMBL/GenBank/DDBJ databases">
        <title>Soil Listeria distribution.</title>
        <authorList>
            <person name="Liao J."/>
            <person name="Wiedmann M."/>
        </authorList>
    </citation>
    <scope>NUCLEOTIDE SEQUENCE [LARGE SCALE GENOMIC DNA]</scope>
    <source>
        <strain evidence="1 2">FSL L7-1645</strain>
    </source>
</reference>
<evidence type="ECO:0000313" key="2">
    <source>
        <dbReference type="Proteomes" id="UP000571128"/>
    </source>
</evidence>
<evidence type="ECO:0000313" key="1">
    <source>
        <dbReference type="EMBL" id="MBC1398620.1"/>
    </source>
</evidence>
<organism evidence="1 2">
    <name type="scientific">Listeria fleischmannii</name>
    <dbReference type="NCBI Taxonomy" id="1069827"/>
    <lineage>
        <taxon>Bacteria</taxon>
        <taxon>Bacillati</taxon>
        <taxon>Bacillota</taxon>
        <taxon>Bacilli</taxon>
        <taxon>Bacillales</taxon>
        <taxon>Listeriaceae</taxon>
        <taxon>Listeria</taxon>
    </lineage>
</organism>
<dbReference type="Proteomes" id="UP000571128">
    <property type="component" value="Unassembled WGS sequence"/>
</dbReference>
<dbReference type="GO" id="GO:0005524">
    <property type="term" value="F:ATP binding"/>
    <property type="evidence" value="ECO:0007669"/>
    <property type="project" value="UniProtKB-KW"/>
</dbReference>
<dbReference type="AlphaFoldDB" id="A0A841YEG3"/>
<dbReference type="InterPro" id="IPR036890">
    <property type="entry name" value="HATPase_C_sf"/>
</dbReference>